<organism evidence="1">
    <name type="scientific">Vecturithrix granuli</name>
    <dbReference type="NCBI Taxonomy" id="1499967"/>
    <lineage>
        <taxon>Bacteria</taxon>
        <taxon>Candidatus Moduliflexota</taxon>
        <taxon>Candidatus Vecturitrichia</taxon>
        <taxon>Candidatus Vecturitrichales</taxon>
        <taxon>Candidatus Vecturitrichaceae</taxon>
        <taxon>Candidatus Vecturithrix</taxon>
    </lineage>
</organism>
<dbReference type="EMBL" id="DF820463">
    <property type="protein sequence ID" value="GAK54926.1"/>
    <property type="molecule type" value="Genomic_DNA"/>
</dbReference>
<sequence>MNGRSPGIMKLHGLHVRRMDLRSSEIQSFLLIVRETGVSCYIFRGEIV</sequence>
<evidence type="ECO:0000313" key="2">
    <source>
        <dbReference type="Proteomes" id="UP000030661"/>
    </source>
</evidence>
<name>A0A0S6WB84_VECG1</name>
<dbReference type="Proteomes" id="UP000030661">
    <property type="component" value="Unassembled WGS sequence"/>
</dbReference>
<protein>
    <submittedName>
        <fullName evidence="1">Uncharacterized protein</fullName>
    </submittedName>
</protein>
<reference evidence="1" key="1">
    <citation type="journal article" date="2015" name="PeerJ">
        <title>First genomic representation of candidate bacterial phylum KSB3 points to enhanced environmental sensing as a trigger of wastewater bulking.</title>
        <authorList>
            <person name="Sekiguchi Y."/>
            <person name="Ohashi A."/>
            <person name="Parks D.H."/>
            <person name="Yamauchi T."/>
            <person name="Tyson G.W."/>
            <person name="Hugenholtz P."/>
        </authorList>
    </citation>
    <scope>NUCLEOTIDE SEQUENCE [LARGE SCALE GENOMIC DNA]</scope>
</reference>
<evidence type="ECO:0000313" key="1">
    <source>
        <dbReference type="EMBL" id="GAK54926.1"/>
    </source>
</evidence>
<dbReference type="AlphaFoldDB" id="A0A0S6WB84"/>
<keyword evidence="2" id="KW-1185">Reference proteome</keyword>
<accession>A0A0S6WB84</accession>
<dbReference type="HOGENOM" id="CLU_3149845_0_0_0"/>
<proteinExistence type="predicted"/>
<dbReference type="STRING" id="1499967.U27_01757"/>
<gene>
    <name evidence="1" type="ORF">U27_01757</name>
</gene>